<sequence>MNKITRTLCIMIAVLSLVACGNVSKITVSNMEMAIAELPIAKSMLFTADLSPHERNLVADAVSYAEMLIVRYRSSQEVETVIARAHLNELSHKYYVIYAVVTRHWGLMPVEEQTKLIVHDDNVRRVYTELSNKLEGFGNIGINESESMMSLVLGVLHLIEMLGIEYKQATN</sequence>
<gene>
    <name evidence="1" type="ORF">E4680_12350</name>
</gene>
<name>A0A4Z0F5D0_9GAMM</name>
<dbReference type="EMBL" id="SRIO01000022">
    <property type="protein sequence ID" value="TFZ81464.1"/>
    <property type="molecule type" value="Genomic_DNA"/>
</dbReference>
<dbReference type="RefSeq" id="WP_135282725.1">
    <property type="nucleotide sequence ID" value="NZ_SRIO01000022.1"/>
</dbReference>
<evidence type="ECO:0000313" key="2">
    <source>
        <dbReference type="Proteomes" id="UP000297890"/>
    </source>
</evidence>
<protein>
    <submittedName>
        <fullName evidence="1">Uncharacterized protein</fullName>
    </submittedName>
</protein>
<dbReference type="PROSITE" id="PS51257">
    <property type="entry name" value="PROKAR_LIPOPROTEIN"/>
    <property type="match status" value="1"/>
</dbReference>
<dbReference type="AlphaFoldDB" id="A0A4Z0F5D0"/>
<keyword evidence="2" id="KW-1185">Reference proteome</keyword>
<comment type="caution">
    <text evidence="1">The sequence shown here is derived from an EMBL/GenBank/DDBJ whole genome shotgun (WGS) entry which is preliminary data.</text>
</comment>
<accession>A0A4Z0F5D0</accession>
<organism evidence="1 2">
    <name type="scientific">Candidatus Macondimonas diazotrophica</name>
    <dbReference type="NCBI Taxonomy" id="2305248"/>
    <lineage>
        <taxon>Bacteria</taxon>
        <taxon>Pseudomonadati</taxon>
        <taxon>Pseudomonadota</taxon>
        <taxon>Gammaproteobacteria</taxon>
        <taxon>Chromatiales</taxon>
        <taxon>Ectothiorhodospiraceae</taxon>
        <taxon>Candidatus Macondimonas</taxon>
    </lineage>
</organism>
<evidence type="ECO:0000313" key="1">
    <source>
        <dbReference type="EMBL" id="TFZ81464.1"/>
    </source>
</evidence>
<dbReference type="Proteomes" id="UP000297890">
    <property type="component" value="Unassembled WGS sequence"/>
</dbReference>
<proteinExistence type="predicted"/>
<reference evidence="1 2" key="1">
    <citation type="journal article" date="2019" name="ISME J.">
        <title>Candidatus Macondimonas diazotrophica, a novel gammaproteobacterial genus dominating crude-oil-contaminated coastal sediments.</title>
        <authorList>
            <person name="Karthikeyan S."/>
            <person name="Konstantinidis K."/>
        </authorList>
    </citation>
    <scope>NUCLEOTIDE SEQUENCE [LARGE SCALE GENOMIC DNA]</scope>
    <source>
        <strain evidence="1 2">KTK01</strain>
    </source>
</reference>